<feature type="transmembrane region" description="Helical" evidence="1">
    <location>
        <begin position="88"/>
        <end position="106"/>
    </location>
</feature>
<dbReference type="EMBL" id="JXSU01000007">
    <property type="protein sequence ID" value="KIS23771.1"/>
    <property type="molecule type" value="Genomic_DNA"/>
</dbReference>
<dbReference type="PATRIC" id="fig|1379739.3.peg.2205"/>
<dbReference type="OrthoDB" id="9781069at2"/>
<dbReference type="InterPro" id="IPR008875">
    <property type="entry name" value="TraX"/>
</dbReference>
<keyword evidence="1" id="KW-0812">Transmembrane</keyword>
<feature type="transmembrane region" description="Helical" evidence="1">
    <location>
        <begin position="34"/>
        <end position="52"/>
    </location>
</feature>
<comment type="caution">
    <text evidence="2">The sequence shown here is derived from an EMBL/GenBank/DDBJ whole genome shotgun (WGS) entry which is preliminary data.</text>
</comment>
<evidence type="ECO:0000313" key="3">
    <source>
        <dbReference type="Proteomes" id="UP000032250"/>
    </source>
</evidence>
<feature type="transmembrane region" description="Helical" evidence="1">
    <location>
        <begin position="212"/>
        <end position="232"/>
    </location>
</feature>
<dbReference type="AlphaFoldDB" id="A0A0D1BY46"/>
<dbReference type="HOGENOM" id="CLU_074054_3_0_9"/>
<accession>A0A0D1BY46</accession>
<protein>
    <submittedName>
        <fullName evidence="2">Conjugal transfer protein TraX</fullName>
    </submittedName>
</protein>
<feature type="transmembrane region" description="Helical" evidence="1">
    <location>
        <begin position="118"/>
        <end position="147"/>
    </location>
</feature>
<sequence length="233" mass="26952">MKLDSFKLKIIAMILMVLDHLPKAFDNTPIWFGWLGRLVAPIFFFFVAEGFFHTKNKNKYLGRLFGWGAIMFAGSSILNYALPGKETLQNNIFLSLGLSVLLMYVIDYTRKSKNYKFGIPLAIIVGILAIFTEASLDGVLMTLVFYFFREDKIKLSIGYISISLFEFIMVSGGGLTYLNLFVLNYQWLMIFALPLILMYNGQRGLNNKFIKYMFYAFYPIHLWIITIISHFLK</sequence>
<organism evidence="2 3">
    <name type="scientific">Clostridium botulinum B2 450</name>
    <dbReference type="NCBI Taxonomy" id="1379739"/>
    <lineage>
        <taxon>Bacteria</taxon>
        <taxon>Bacillati</taxon>
        <taxon>Bacillota</taxon>
        <taxon>Clostridia</taxon>
        <taxon>Eubacteriales</taxon>
        <taxon>Clostridiaceae</taxon>
        <taxon>Clostridium</taxon>
    </lineage>
</organism>
<name>A0A0D1BY46_CLOBO</name>
<evidence type="ECO:0000313" key="2">
    <source>
        <dbReference type="EMBL" id="KIS23771.1"/>
    </source>
</evidence>
<reference evidence="2 3" key="1">
    <citation type="submission" date="2014-06" db="EMBL/GenBank/DDBJ databases">
        <title>Genome characterization of distinct group I Clostridium botulinum lineages.</title>
        <authorList>
            <person name="Giordani F."/>
            <person name="Anselmo A."/>
            <person name="Fillo S."/>
            <person name="Palozzi A.M."/>
            <person name="Fortunato A."/>
            <person name="Gentile B."/>
            <person name="Ciammaruconi A."/>
            <person name="Anniballi F."/>
            <person name="De Medici D."/>
            <person name="Lista F."/>
        </authorList>
    </citation>
    <scope>NUCLEOTIDE SEQUENCE [LARGE SCALE GENOMIC DNA]</scope>
    <source>
        <strain evidence="2 3">B2 450</strain>
    </source>
</reference>
<feature type="transmembrane region" description="Helical" evidence="1">
    <location>
        <begin position="177"/>
        <end position="200"/>
    </location>
</feature>
<evidence type="ECO:0000256" key="1">
    <source>
        <dbReference type="SAM" id="Phobius"/>
    </source>
</evidence>
<proteinExistence type="predicted"/>
<gene>
    <name evidence="2" type="ORF">N495_09245</name>
</gene>
<dbReference type="RefSeq" id="WP_003485947.1">
    <property type="nucleotide sequence ID" value="NZ_JXSU01000007.1"/>
</dbReference>
<keyword evidence="1" id="KW-0472">Membrane</keyword>
<dbReference type="Proteomes" id="UP000032250">
    <property type="component" value="Unassembled WGS sequence"/>
</dbReference>
<dbReference type="Pfam" id="PF05857">
    <property type="entry name" value="TraX"/>
    <property type="match status" value="1"/>
</dbReference>
<keyword evidence="1" id="KW-1133">Transmembrane helix</keyword>
<feature type="transmembrane region" description="Helical" evidence="1">
    <location>
        <begin position="153"/>
        <end position="170"/>
    </location>
</feature>
<feature type="transmembrane region" description="Helical" evidence="1">
    <location>
        <begin position="64"/>
        <end position="82"/>
    </location>
</feature>